<dbReference type="WBParaSite" id="OFLC_0000551701-mRNA-1">
    <property type="protein sequence ID" value="OFLC_0000551701-mRNA-1"/>
    <property type="gene ID" value="OFLC_0000551701"/>
</dbReference>
<reference evidence="1 2" key="2">
    <citation type="submission" date="2018-11" db="EMBL/GenBank/DDBJ databases">
        <authorList>
            <consortium name="Pathogen Informatics"/>
        </authorList>
    </citation>
    <scope>NUCLEOTIDE SEQUENCE [LARGE SCALE GENOMIC DNA]</scope>
</reference>
<organism evidence="3">
    <name type="scientific">Onchocerca flexuosa</name>
    <dbReference type="NCBI Taxonomy" id="387005"/>
    <lineage>
        <taxon>Eukaryota</taxon>
        <taxon>Metazoa</taxon>
        <taxon>Ecdysozoa</taxon>
        <taxon>Nematoda</taxon>
        <taxon>Chromadorea</taxon>
        <taxon>Rhabditida</taxon>
        <taxon>Spirurina</taxon>
        <taxon>Spiruromorpha</taxon>
        <taxon>Filarioidea</taxon>
        <taxon>Onchocercidae</taxon>
        <taxon>Onchocerca</taxon>
    </lineage>
</organism>
<name>A0A183HDF6_9BILA</name>
<evidence type="ECO:0000313" key="3">
    <source>
        <dbReference type="WBParaSite" id="OFLC_0000551701-mRNA-1"/>
    </source>
</evidence>
<accession>A0A183HDF6</accession>
<protein>
    <submittedName>
        <fullName evidence="1 3">Uncharacterized protein</fullName>
    </submittedName>
</protein>
<evidence type="ECO:0000313" key="1">
    <source>
        <dbReference type="EMBL" id="VDO43439.1"/>
    </source>
</evidence>
<proteinExistence type="predicted"/>
<dbReference type="AlphaFoldDB" id="A0A183HDF6"/>
<gene>
    <name evidence="1" type="ORF">OFLC_LOCUS5519</name>
</gene>
<sequence length="45" mass="5026">MESLINSELWVKNEERAHLASVSSGGYGSLPVVHHFLAFLHHLIV</sequence>
<dbReference type="EMBL" id="UZAJ01004789">
    <property type="protein sequence ID" value="VDO43439.1"/>
    <property type="molecule type" value="Genomic_DNA"/>
</dbReference>
<keyword evidence="2" id="KW-1185">Reference proteome</keyword>
<reference evidence="3" key="1">
    <citation type="submission" date="2016-06" db="UniProtKB">
        <authorList>
            <consortium name="WormBaseParasite"/>
        </authorList>
    </citation>
    <scope>IDENTIFICATION</scope>
</reference>
<dbReference type="Proteomes" id="UP000267606">
    <property type="component" value="Unassembled WGS sequence"/>
</dbReference>
<evidence type="ECO:0000313" key="2">
    <source>
        <dbReference type="Proteomes" id="UP000267606"/>
    </source>
</evidence>